<comment type="caution">
    <text evidence="1">The sequence shown here is derived from an EMBL/GenBank/DDBJ whole genome shotgun (WGS) entry which is preliminary data.</text>
</comment>
<protein>
    <submittedName>
        <fullName evidence="1">Uncharacterized protein</fullName>
    </submittedName>
</protein>
<dbReference type="AlphaFoldDB" id="A0A9W8ANM5"/>
<name>A0A9W8ANM5_9FUNG</name>
<sequence length="193" mass="21699">MHRDRSDPKSSPPFYGEYKCLLHCIEAHGRLQPAENPSVYTPYIPLLYRTYPPEVLSTVCDAADLQRWKELTQLNFSDLVARSEQATKVHYKHVALGQDSGPSQPAPASNDTHVAYTWSTITTSEEGLLGVLMQAIQLHHVVHTFFTDPQTSLPYSEVTLERLSQYLHSLCPLFCTSPLPERETDLALYAIAA</sequence>
<feature type="non-terminal residue" evidence="1">
    <location>
        <position position="193"/>
    </location>
</feature>
<dbReference type="Proteomes" id="UP001150925">
    <property type="component" value="Unassembled WGS sequence"/>
</dbReference>
<dbReference type="EMBL" id="JANBPY010001628">
    <property type="protein sequence ID" value="KAJ1959295.1"/>
    <property type="molecule type" value="Genomic_DNA"/>
</dbReference>
<organism evidence="1 2">
    <name type="scientific">Dispira parvispora</name>
    <dbReference type="NCBI Taxonomy" id="1520584"/>
    <lineage>
        <taxon>Eukaryota</taxon>
        <taxon>Fungi</taxon>
        <taxon>Fungi incertae sedis</taxon>
        <taxon>Zoopagomycota</taxon>
        <taxon>Kickxellomycotina</taxon>
        <taxon>Dimargaritomycetes</taxon>
        <taxon>Dimargaritales</taxon>
        <taxon>Dimargaritaceae</taxon>
        <taxon>Dispira</taxon>
    </lineage>
</organism>
<keyword evidence="2" id="KW-1185">Reference proteome</keyword>
<proteinExistence type="predicted"/>
<evidence type="ECO:0000313" key="2">
    <source>
        <dbReference type="Proteomes" id="UP001150925"/>
    </source>
</evidence>
<reference evidence="1" key="1">
    <citation type="submission" date="2022-07" db="EMBL/GenBank/DDBJ databases">
        <title>Phylogenomic reconstructions and comparative analyses of Kickxellomycotina fungi.</title>
        <authorList>
            <person name="Reynolds N.K."/>
            <person name="Stajich J.E."/>
            <person name="Barry K."/>
            <person name="Grigoriev I.V."/>
            <person name="Crous P."/>
            <person name="Smith M.E."/>
        </authorList>
    </citation>
    <scope>NUCLEOTIDE SEQUENCE</scope>
    <source>
        <strain evidence="1">RSA 1196</strain>
    </source>
</reference>
<gene>
    <name evidence="1" type="ORF">IWQ62_004669</name>
</gene>
<accession>A0A9W8ANM5</accession>
<evidence type="ECO:0000313" key="1">
    <source>
        <dbReference type="EMBL" id="KAJ1959295.1"/>
    </source>
</evidence>